<feature type="transmembrane region" description="Helical" evidence="1">
    <location>
        <begin position="63"/>
        <end position="83"/>
    </location>
</feature>
<dbReference type="EMBL" id="MKEK01000001">
    <property type="protein sequence ID" value="OEY69218.1"/>
    <property type="molecule type" value="Genomic_DNA"/>
</dbReference>
<evidence type="ECO:0000313" key="3">
    <source>
        <dbReference type="Proteomes" id="UP000242258"/>
    </source>
</evidence>
<keyword evidence="1" id="KW-0812">Transmembrane</keyword>
<sequence>MVASNLDLPQKILVNFNSDAEFVTGRIYYFISFVIVLLSVLFRNRILSVLVKNDISFVVYQKMFYILFFSVLMYPFFIQFSFFTRMSSYGFMIFPIILYFLVNSFFQDEKVLFFITFYILFSYLLFFNWITLFINC</sequence>
<dbReference type="Proteomes" id="UP000242258">
    <property type="component" value="Unassembled WGS sequence"/>
</dbReference>
<proteinExistence type="predicted"/>
<evidence type="ECO:0000313" key="2">
    <source>
        <dbReference type="EMBL" id="OEY69218.1"/>
    </source>
</evidence>
<organism evidence="2 3">
    <name type="scientific">Rheinheimera salexigens</name>
    <dbReference type="NCBI Taxonomy" id="1628148"/>
    <lineage>
        <taxon>Bacteria</taxon>
        <taxon>Pseudomonadati</taxon>
        <taxon>Pseudomonadota</taxon>
        <taxon>Gammaproteobacteria</taxon>
        <taxon>Chromatiales</taxon>
        <taxon>Chromatiaceae</taxon>
        <taxon>Rheinheimera</taxon>
    </lineage>
</organism>
<evidence type="ECO:0000256" key="1">
    <source>
        <dbReference type="SAM" id="Phobius"/>
    </source>
</evidence>
<reference evidence="3" key="1">
    <citation type="submission" date="2016-09" db="EMBL/GenBank/DDBJ databases">
        <authorList>
            <person name="Wan X."/>
            <person name="Hou S."/>
        </authorList>
    </citation>
    <scope>NUCLEOTIDE SEQUENCE [LARGE SCALE GENOMIC DNA]</scope>
    <source>
        <strain evidence="3">KH87</strain>
    </source>
</reference>
<gene>
    <name evidence="2" type="ORF">BI198_06260</name>
</gene>
<dbReference type="STRING" id="1628148.BI198_06260"/>
<keyword evidence="1" id="KW-1133">Transmembrane helix</keyword>
<keyword evidence="3" id="KW-1185">Reference proteome</keyword>
<dbReference type="AlphaFoldDB" id="A0A1E7Q595"/>
<comment type="caution">
    <text evidence="2">The sequence shown here is derived from an EMBL/GenBank/DDBJ whole genome shotgun (WGS) entry which is preliminary data.</text>
</comment>
<feature type="transmembrane region" description="Helical" evidence="1">
    <location>
        <begin position="89"/>
        <end position="106"/>
    </location>
</feature>
<keyword evidence="1" id="KW-0472">Membrane</keyword>
<feature type="transmembrane region" description="Helical" evidence="1">
    <location>
        <begin position="26"/>
        <end position="42"/>
    </location>
</feature>
<accession>A0A1E7Q595</accession>
<name>A0A1E7Q595_9GAMM</name>
<protein>
    <submittedName>
        <fullName evidence="2">Uncharacterized protein</fullName>
    </submittedName>
</protein>
<feature type="transmembrane region" description="Helical" evidence="1">
    <location>
        <begin position="111"/>
        <end position="134"/>
    </location>
</feature>